<organism evidence="1 2">
    <name type="scientific">Agaricus bisporus var. burnettii (strain JB137-S8 / ATCC MYA-4627 / FGSC 10392)</name>
    <name type="common">White button mushroom</name>
    <dbReference type="NCBI Taxonomy" id="597362"/>
    <lineage>
        <taxon>Eukaryota</taxon>
        <taxon>Fungi</taxon>
        <taxon>Dikarya</taxon>
        <taxon>Basidiomycota</taxon>
        <taxon>Agaricomycotina</taxon>
        <taxon>Agaricomycetes</taxon>
        <taxon>Agaricomycetidae</taxon>
        <taxon>Agaricales</taxon>
        <taxon>Agaricineae</taxon>
        <taxon>Agaricaceae</taxon>
        <taxon>Agaricus</taxon>
    </lineage>
</organism>
<dbReference type="InParanoid" id="K5XK99"/>
<dbReference type="Proteomes" id="UP000008493">
    <property type="component" value="Unassembled WGS sequence"/>
</dbReference>
<sequence length="57" mass="6372">MPKIPPMNNRVATRPPIIPINPRILLDRFWAPARYAGGMEAQALGWVHNISVAIILL</sequence>
<dbReference type="OMA" id="GWVHNIS"/>
<dbReference type="EMBL" id="JH971385">
    <property type="protein sequence ID" value="EKM83958.1"/>
    <property type="molecule type" value="Genomic_DNA"/>
</dbReference>
<evidence type="ECO:0000313" key="1">
    <source>
        <dbReference type="EMBL" id="EKM83958.1"/>
    </source>
</evidence>
<dbReference type="GeneID" id="18822981"/>
<reference evidence="2" key="1">
    <citation type="journal article" date="2012" name="Proc. Natl. Acad. Sci. U.S.A.">
        <title>Genome sequence of the button mushroom Agaricus bisporus reveals mechanisms governing adaptation to a humic-rich ecological niche.</title>
        <authorList>
            <person name="Morin E."/>
            <person name="Kohler A."/>
            <person name="Baker A.R."/>
            <person name="Foulongne-Oriol M."/>
            <person name="Lombard V."/>
            <person name="Nagy L.G."/>
            <person name="Ohm R.A."/>
            <person name="Patyshakuliyeva A."/>
            <person name="Brun A."/>
            <person name="Aerts A.L."/>
            <person name="Bailey A.M."/>
            <person name="Billette C."/>
            <person name="Coutinho P.M."/>
            <person name="Deakin G."/>
            <person name="Doddapaneni H."/>
            <person name="Floudas D."/>
            <person name="Grimwood J."/>
            <person name="Hilden K."/>
            <person name="Kuees U."/>
            <person name="LaButti K.M."/>
            <person name="Lapidus A."/>
            <person name="Lindquist E.A."/>
            <person name="Lucas S.M."/>
            <person name="Murat C."/>
            <person name="Riley R.W."/>
            <person name="Salamov A.A."/>
            <person name="Schmutz J."/>
            <person name="Subramanian V."/>
            <person name="Woesten H.A.B."/>
            <person name="Xu J."/>
            <person name="Eastwood D.C."/>
            <person name="Foster G.D."/>
            <person name="Sonnenberg A.S."/>
            <person name="Cullen D."/>
            <person name="de Vries R.P."/>
            <person name="Lundell T."/>
            <person name="Hibbett D.S."/>
            <person name="Henrissat B."/>
            <person name="Burton K.S."/>
            <person name="Kerrigan R.W."/>
            <person name="Challen M.P."/>
            <person name="Grigoriev I.V."/>
            <person name="Martin F."/>
        </authorList>
    </citation>
    <scope>NUCLEOTIDE SEQUENCE [LARGE SCALE GENOMIC DNA]</scope>
    <source>
        <strain evidence="2">JB137-S8 / ATCC MYA-4627 / FGSC 10392</strain>
    </source>
</reference>
<name>K5XK99_AGABU</name>
<protein>
    <submittedName>
        <fullName evidence="1">Uncharacterized protein</fullName>
    </submittedName>
</protein>
<accession>K5XK99</accession>
<evidence type="ECO:0000313" key="2">
    <source>
        <dbReference type="Proteomes" id="UP000008493"/>
    </source>
</evidence>
<dbReference type="AlphaFoldDB" id="K5XK99"/>
<gene>
    <name evidence="1" type="ORF">AGABI1DRAFT_110564</name>
</gene>
<dbReference type="HOGENOM" id="CLU_2996006_0_0_1"/>
<dbReference type="RefSeq" id="XP_007325707.1">
    <property type="nucleotide sequence ID" value="XM_007325645.1"/>
</dbReference>
<dbReference type="KEGG" id="abp:AGABI1DRAFT110564"/>
<proteinExistence type="predicted"/>
<keyword evidence="2" id="KW-1185">Reference proteome</keyword>